<dbReference type="AlphaFoldDB" id="A0A5K7Z893"/>
<keyword evidence="1" id="KW-1133">Transmembrane helix</keyword>
<evidence type="ECO:0008006" key="5">
    <source>
        <dbReference type="Google" id="ProtNLM"/>
    </source>
</evidence>
<dbReference type="RefSeq" id="WP_197740570.1">
    <property type="nucleotide sequence ID" value="NZ_AP021875.1"/>
</dbReference>
<evidence type="ECO:0000313" key="4">
    <source>
        <dbReference type="Proteomes" id="UP000427769"/>
    </source>
</evidence>
<feature type="transmembrane region" description="Helical" evidence="1">
    <location>
        <begin position="509"/>
        <end position="529"/>
    </location>
</feature>
<feature type="transmembrane region" description="Helical" evidence="1">
    <location>
        <begin position="541"/>
        <end position="559"/>
    </location>
</feature>
<protein>
    <recommendedName>
        <fullName evidence="5">Na+/H+ antiporter</fullName>
    </recommendedName>
</protein>
<name>A0A5K7Z893_9BACT</name>
<feature type="transmembrane region" description="Helical" evidence="1">
    <location>
        <begin position="476"/>
        <end position="497"/>
    </location>
</feature>
<dbReference type="InterPro" id="IPR009978">
    <property type="entry name" value="Na_H_antiport_3"/>
</dbReference>
<feature type="transmembrane region" description="Helical" evidence="1">
    <location>
        <begin position="234"/>
        <end position="258"/>
    </location>
</feature>
<feature type="transmembrane region" description="Helical" evidence="1">
    <location>
        <begin position="178"/>
        <end position="197"/>
    </location>
</feature>
<keyword evidence="1" id="KW-0472">Membrane</keyword>
<feature type="transmembrane region" description="Helical" evidence="1">
    <location>
        <begin position="448"/>
        <end position="464"/>
    </location>
</feature>
<gene>
    <name evidence="3" type="ORF">DSCW_33280</name>
</gene>
<dbReference type="EMBL" id="AP021875">
    <property type="protein sequence ID" value="BBO75911.1"/>
    <property type="molecule type" value="Genomic_DNA"/>
</dbReference>
<keyword evidence="1" id="KW-0812">Transmembrane</keyword>
<dbReference type="KEGG" id="dwd:DSCW_33280"/>
<organism evidence="3 4">
    <name type="scientific">Desulfosarcina widdelii</name>
    <dbReference type="NCBI Taxonomy" id="947919"/>
    <lineage>
        <taxon>Bacteria</taxon>
        <taxon>Pseudomonadati</taxon>
        <taxon>Thermodesulfobacteriota</taxon>
        <taxon>Desulfobacteria</taxon>
        <taxon>Desulfobacterales</taxon>
        <taxon>Desulfosarcinaceae</taxon>
        <taxon>Desulfosarcina</taxon>
    </lineage>
</organism>
<dbReference type="Proteomes" id="UP000427769">
    <property type="component" value="Chromosome"/>
</dbReference>
<dbReference type="Pfam" id="PF07399">
    <property type="entry name" value="Na_H_antiport_3"/>
    <property type="match status" value="2"/>
</dbReference>
<evidence type="ECO:0000256" key="1">
    <source>
        <dbReference type="SAM" id="Phobius"/>
    </source>
</evidence>
<sequence length="599" mass="66975">MQMRMVAVVLLLLTLSGFVVAAVGPPADAPDFPPSLERYNDQKLDSIFAILGNRIQQQPFNLVASLIFLCAIVHTFLTGRFMVVAHRWAHNHEEKIKTGAAPRGSVHHGAELFHFLGEVEAVFGIWAAMLVVAITFFFDWTTAKSYILYRVNFTEPMFVVVIMTLAATRPILMVAERAMWKIASLLGGSITAWWWAILTVAPILGSFITEPAAMTIAALLLADKFYSLAPSRKFKYATLGLLFVNISVGGTLTSYAAPPVLMVAAPWQWDSAFMLTHFGWKAVLGILAANLSYFLVFRTELNRLQETFAMQSLKDEIQQRYLKRADVEAMVDECASRLGDRFHFFETFSEELKKARQELSQRMEERVLTEMVAKGIDREMARQAFMERNREIQLRRMRQDLPGLLPPEDRPEFLDPDWDHRDDPVPWWVTLVHIAFMGWTIINAHYPPFFIPGMLFFLGFAQVTSPYQNRLNLKPALLVGFFLGGLVIHGGLQGWWIEPVLGNLAEIPLMLGATILTAFNDNAAITFLSTLVPDFSDAMKYAVVAGAVAGGGLTIIANAPNPAGLSILKSYFDEEVSPGGIFLAAAFPTIVLWLTFLVF</sequence>
<feature type="transmembrane region" description="Helical" evidence="1">
    <location>
        <begin position="146"/>
        <end position="166"/>
    </location>
</feature>
<feature type="transmembrane region" description="Helical" evidence="1">
    <location>
        <begin position="579"/>
        <end position="598"/>
    </location>
</feature>
<feature type="transmembrane region" description="Helical" evidence="1">
    <location>
        <begin position="278"/>
        <end position="297"/>
    </location>
</feature>
<evidence type="ECO:0000313" key="3">
    <source>
        <dbReference type="EMBL" id="BBO75911.1"/>
    </source>
</evidence>
<feature type="transmembrane region" description="Helical" evidence="1">
    <location>
        <begin position="425"/>
        <end position="442"/>
    </location>
</feature>
<evidence type="ECO:0000256" key="2">
    <source>
        <dbReference type="SAM" id="SignalP"/>
    </source>
</evidence>
<keyword evidence="2" id="KW-0732">Signal</keyword>
<feature type="transmembrane region" description="Helical" evidence="1">
    <location>
        <begin position="62"/>
        <end position="83"/>
    </location>
</feature>
<feature type="transmembrane region" description="Helical" evidence="1">
    <location>
        <begin position="121"/>
        <end position="140"/>
    </location>
</feature>
<accession>A0A5K7Z893</accession>
<proteinExistence type="predicted"/>
<feature type="transmembrane region" description="Helical" evidence="1">
    <location>
        <begin position="203"/>
        <end position="222"/>
    </location>
</feature>
<feature type="signal peptide" evidence="2">
    <location>
        <begin position="1"/>
        <end position="21"/>
    </location>
</feature>
<feature type="chain" id="PRO_5024432200" description="Na+/H+ antiporter" evidence="2">
    <location>
        <begin position="22"/>
        <end position="599"/>
    </location>
</feature>
<keyword evidence="4" id="KW-1185">Reference proteome</keyword>
<reference evidence="3 4" key="1">
    <citation type="submission" date="2019-11" db="EMBL/GenBank/DDBJ databases">
        <title>Comparative genomics of hydrocarbon-degrading Desulfosarcina strains.</title>
        <authorList>
            <person name="Watanabe M."/>
            <person name="Kojima H."/>
            <person name="Fukui M."/>
        </authorList>
    </citation>
    <scope>NUCLEOTIDE SEQUENCE [LARGE SCALE GENOMIC DNA]</scope>
    <source>
        <strain evidence="3 4">PP31</strain>
    </source>
</reference>